<dbReference type="PANTHER" id="PTHR33223:SF10">
    <property type="entry name" value="AMINOTRANSFERASE-LIKE PLANT MOBILE DOMAIN-CONTAINING PROTEIN"/>
    <property type="match status" value="1"/>
</dbReference>
<name>A0AA88DMI7_FICCA</name>
<organism evidence="1 2">
    <name type="scientific">Ficus carica</name>
    <name type="common">Common fig</name>
    <dbReference type="NCBI Taxonomy" id="3494"/>
    <lineage>
        <taxon>Eukaryota</taxon>
        <taxon>Viridiplantae</taxon>
        <taxon>Streptophyta</taxon>
        <taxon>Embryophyta</taxon>
        <taxon>Tracheophyta</taxon>
        <taxon>Spermatophyta</taxon>
        <taxon>Magnoliopsida</taxon>
        <taxon>eudicotyledons</taxon>
        <taxon>Gunneridae</taxon>
        <taxon>Pentapetalae</taxon>
        <taxon>rosids</taxon>
        <taxon>fabids</taxon>
        <taxon>Rosales</taxon>
        <taxon>Moraceae</taxon>
        <taxon>Ficeae</taxon>
        <taxon>Ficus</taxon>
    </lineage>
</organism>
<accession>A0AA88DMI7</accession>
<dbReference type="EMBL" id="BTGU01000075">
    <property type="protein sequence ID" value="GMN58063.1"/>
    <property type="molecule type" value="Genomic_DNA"/>
</dbReference>
<comment type="caution">
    <text evidence="1">The sequence shown here is derived from an EMBL/GenBank/DDBJ whole genome shotgun (WGS) entry which is preliminary data.</text>
</comment>
<reference evidence="1" key="1">
    <citation type="submission" date="2023-07" db="EMBL/GenBank/DDBJ databases">
        <title>draft genome sequence of fig (Ficus carica).</title>
        <authorList>
            <person name="Takahashi T."/>
            <person name="Nishimura K."/>
        </authorList>
    </citation>
    <scope>NUCLEOTIDE SEQUENCE</scope>
</reference>
<dbReference type="AlphaFoldDB" id="A0AA88DMI7"/>
<proteinExistence type="predicted"/>
<sequence>MSQRYELEQIGAVDLPFTPSIMAAPYPARFKMPTVTPYNGSTDADEHLENYQAHMLIQNANEATLYKAFYLTLTGTARPIRRRPHTCLELPRQVVPIESAKSDHTLLRKQVTRAMPRSPSTLSIPFLGERPYVIRQAAGEEVSRCTW</sequence>
<protein>
    <submittedName>
        <fullName evidence="1">Uncharacterized protein</fullName>
    </submittedName>
</protein>
<gene>
    <name evidence="1" type="ORF">TIFTF001_027170</name>
</gene>
<evidence type="ECO:0000313" key="2">
    <source>
        <dbReference type="Proteomes" id="UP001187192"/>
    </source>
</evidence>
<dbReference type="PANTHER" id="PTHR33223">
    <property type="entry name" value="CCHC-TYPE DOMAIN-CONTAINING PROTEIN"/>
    <property type="match status" value="1"/>
</dbReference>
<dbReference type="Proteomes" id="UP001187192">
    <property type="component" value="Unassembled WGS sequence"/>
</dbReference>
<keyword evidence="2" id="KW-1185">Reference proteome</keyword>
<evidence type="ECO:0000313" key="1">
    <source>
        <dbReference type="EMBL" id="GMN58063.1"/>
    </source>
</evidence>